<feature type="transmembrane region" description="Helical" evidence="6">
    <location>
        <begin position="275"/>
        <end position="302"/>
    </location>
</feature>
<feature type="transmembrane region" description="Helical" evidence="6">
    <location>
        <begin position="232"/>
        <end position="254"/>
    </location>
</feature>
<evidence type="ECO:0000313" key="9">
    <source>
        <dbReference type="Proteomes" id="UP001629536"/>
    </source>
</evidence>
<name>A0ABW9F4D8_9FIRM</name>
<feature type="domain" description="ABC3 transporter permease C-terminal" evidence="7">
    <location>
        <begin position="234"/>
        <end position="346"/>
    </location>
</feature>
<keyword evidence="4 6" id="KW-1133">Transmembrane helix</keyword>
<evidence type="ECO:0000256" key="3">
    <source>
        <dbReference type="ARBA" id="ARBA00022692"/>
    </source>
</evidence>
<keyword evidence="9" id="KW-1185">Reference proteome</keyword>
<dbReference type="EMBL" id="JBFNFH010000002">
    <property type="protein sequence ID" value="MFM1524319.1"/>
    <property type="molecule type" value="Genomic_DNA"/>
</dbReference>
<evidence type="ECO:0000256" key="6">
    <source>
        <dbReference type="SAM" id="Phobius"/>
    </source>
</evidence>
<dbReference type="RefSeq" id="WP_408126187.1">
    <property type="nucleotide sequence ID" value="NZ_JBFNFH010000002.1"/>
</dbReference>
<proteinExistence type="predicted"/>
<dbReference type="InterPro" id="IPR003838">
    <property type="entry name" value="ABC3_permease_C"/>
</dbReference>
<evidence type="ECO:0000256" key="2">
    <source>
        <dbReference type="ARBA" id="ARBA00022475"/>
    </source>
</evidence>
<evidence type="ECO:0000256" key="1">
    <source>
        <dbReference type="ARBA" id="ARBA00004651"/>
    </source>
</evidence>
<feature type="transmembrane region" description="Helical" evidence="6">
    <location>
        <begin position="20"/>
        <end position="41"/>
    </location>
</feature>
<dbReference type="Proteomes" id="UP001629536">
    <property type="component" value="Unassembled WGS sequence"/>
</dbReference>
<sequence>MIDIKLSLRRLKKQIKYNKLIVLFLIISSVLSILFFTSLFVRYMPQFNDRRENNTKYRFYNIIFSKSLNDNDLKLLEKNLPDLDSFKITNVKIKENVYNEDDEKLYFSTFLHETPFINEIELKNSSIDKFSKLGNNEVLIPLSYNLKKDNKFLKINGINLKVIGYWEGVDFLVSSETYLSNFEINQIVFRTKKVLNTTDLNDLNKLFFNYPIQSISSPVDAYEKDTSLSPTVMIIINIIYILSIISYSSIFWVLMRFLEKDFRIYRIVGMTKLRIFVGILLDVFVFIVISTLIAFGIHELMWNSFFSRTNNFLAGKIEIKDYLIIFILIIVLSFTIISPYLYKLFKDIINKKKEID</sequence>
<evidence type="ECO:0000313" key="8">
    <source>
        <dbReference type="EMBL" id="MFM1524319.1"/>
    </source>
</evidence>
<organism evidence="8 9">
    <name type="scientific">Helcococcus bovis</name>
    <dbReference type="NCBI Taxonomy" id="3153252"/>
    <lineage>
        <taxon>Bacteria</taxon>
        <taxon>Bacillati</taxon>
        <taxon>Bacillota</taxon>
        <taxon>Tissierellia</taxon>
        <taxon>Tissierellales</taxon>
        <taxon>Peptoniphilaceae</taxon>
        <taxon>Helcococcus</taxon>
    </lineage>
</organism>
<dbReference type="Pfam" id="PF02687">
    <property type="entry name" value="FtsX"/>
    <property type="match status" value="1"/>
</dbReference>
<gene>
    <name evidence="8" type="ORF">ABGF40_01365</name>
</gene>
<reference evidence="8 9" key="1">
    <citation type="journal article" date="2024" name="Front. Microbiol.">
        <title>Pangenomic and biochemical analyses of Helcococcus ovis reveal widespread tetracycline resistance and a novel bacterial species, Helcococcus bovis.</title>
        <authorList>
            <person name="Cunha F."/>
            <person name="Zhai Y."/>
            <person name="Casaro S."/>
            <person name="Jones K.L."/>
            <person name="Hernandez M."/>
            <person name="Bisinotto R.S."/>
            <person name="Kariyawasam S."/>
            <person name="Brown M.B."/>
            <person name="Phillips A."/>
            <person name="Jeong K.C."/>
            <person name="Galvao K.N."/>
        </authorList>
    </citation>
    <scope>NUCLEOTIDE SEQUENCE [LARGE SCALE GENOMIC DNA]</scope>
    <source>
        <strain evidence="8 9">KG197</strain>
    </source>
</reference>
<protein>
    <submittedName>
        <fullName evidence="8">FtsX-like permease family protein</fullName>
    </submittedName>
</protein>
<feature type="transmembrane region" description="Helical" evidence="6">
    <location>
        <begin position="322"/>
        <end position="342"/>
    </location>
</feature>
<accession>A0ABW9F4D8</accession>
<keyword evidence="2" id="KW-1003">Cell membrane</keyword>
<keyword evidence="5 6" id="KW-0472">Membrane</keyword>
<comment type="subcellular location">
    <subcellularLocation>
        <location evidence="1">Cell membrane</location>
        <topology evidence="1">Multi-pass membrane protein</topology>
    </subcellularLocation>
</comment>
<keyword evidence="3 6" id="KW-0812">Transmembrane</keyword>
<comment type="caution">
    <text evidence="8">The sequence shown here is derived from an EMBL/GenBank/DDBJ whole genome shotgun (WGS) entry which is preliminary data.</text>
</comment>
<evidence type="ECO:0000256" key="5">
    <source>
        <dbReference type="ARBA" id="ARBA00023136"/>
    </source>
</evidence>
<evidence type="ECO:0000259" key="7">
    <source>
        <dbReference type="Pfam" id="PF02687"/>
    </source>
</evidence>
<evidence type="ECO:0000256" key="4">
    <source>
        <dbReference type="ARBA" id="ARBA00022989"/>
    </source>
</evidence>